<dbReference type="Gene3D" id="1.10.8.1060">
    <property type="entry name" value="Corynebacterium glutamicum thioredoxin-dependent arsenate reductase, N-terminal domain"/>
    <property type="match status" value="1"/>
</dbReference>
<protein>
    <submittedName>
        <fullName evidence="1">Uncharacterized protein</fullName>
    </submittedName>
</protein>
<name>A0A1H8ZTB4_9PSEU</name>
<evidence type="ECO:0000313" key="2">
    <source>
        <dbReference type="Proteomes" id="UP000199352"/>
    </source>
</evidence>
<proteinExistence type="predicted"/>
<reference evidence="2" key="1">
    <citation type="submission" date="2016-10" db="EMBL/GenBank/DDBJ databases">
        <authorList>
            <person name="Varghese N."/>
            <person name="Submissions S."/>
        </authorList>
    </citation>
    <scope>NUCLEOTIDE SEQUENCE [LARGE SCALE GENOMIC DNA]</scope>
    <source>
        <strain evidence="2">CGMCC 4.3525</strain>
    </source>
</reference>
<dbReference type="NCBIfam" id="NF046112">
    <property type="entry name" value="MSMEG_6209_Nter"/>
    <property type="match status" value="1"/>
</dbReference>
<evidence type="ECO:0000313" key="1">
    <source>
        <dbReference type="EMBL" id="SEP67565.1"/>
    </source>
</evidence>
<dbReference type="Proteomes" id="UP000199352">
    <property type="component" value="Unassembled WGS sequence"/>
</dbReference>
<keyword evidence="2" id="KW-1185">Reference proteome</keyword>
<sequence length="80" mass="9253">MTEMIDGHQVRDPHSLRVETEDQLRQAAAEVHRRVGDQYEEQQVQAAVREAYDEIHDQAKVESFLPILVARSAEQKLAER</sequence>
<gene>
    <name evidence="1" type="ORF">SAMN05216188_101145</name>
</gene>
<dbReference type="AlphaFoldDB" id="A0A1H8ZTB4"/>
<dbReference type="OrthoDB" id="3694590at2"/>
<dbReference type="EMBL" id="FOFR01000001">
    <property type="protein sequence ID" value="SEP67565.1"/>
    <property type="molecule type" value="Genomic_DNA"/>
</dbReference>
<accession>A0A1H8ZTB4</accession>
<dbReference type="RefSeq" id="WP_089948255.1">
    <property type="nucleotide sequence ID" value="NZ_FOFR01000001.1"/>
</dbReference>
<organism evidence="1 2">
    <name type="scientific">Lentzea xinjiangensis</name>
    <dbReference type="NCBI Taxonomy" id="402600"/>
    <lineage>
        <taxon>Bacteria</taxon>
        <taxon>Bacillati</taxon>
        <taxon>Actinomycetota</taxon>
        <taxon>Actinomycetes</taxon>
        <taxon>Pseudonocardiales</taxon>
        <taxon>Pseudonocardiaceae</taxon>
        <taxon>Lentzea</taxon>
    </lineage>
</organism>
<dbReference type="STRING" id="402600.SAMN05216188_101145"/>